<dbReference type="InterPro" id="IPR013114">
    <property type="entry name" value="FabA_FabZ"/>
</dbReference>
<dbReference type="RefSeq" id="WP_183863167.1">
    <property type="nucleotide sequence ID" value="NZ_JACHFH010000046.1"/>
</dbReference>
<dbReference type="Proteomes" id="UP000559117">
    <property type="component" value="Unassembled WGS sequence"/>
</dbReference>
<dbReference type="EMBL" id="JACHFH010000046">
    <property type="protein sequence ID" value="MBB5337387.1"/>
    <property type="molecule type" value="Genomic_DNA"/>
</dbReference>
<comment type="similarity">
    <text evidence="1">Belongs to the thioester dehydratase family. FabZ subfamily.</text>
</comment>
<dbReference type="Gene3D" id="3.10.129.10">
    <property type="entry name" value="Hotdog Thioesterase"/>
    <property type="match status" value="1"/>
</dbReference>
<accession>A0A840UNE8</accession>
<dbReference type="GO" id="GO:0019171">
    <property type="term" value="F:(3R)-hydroxyacyl-[acyl-carrier-protein] dehydratase activity"/>
    <property type="evidence" value="ECO:0007669"/>
    <property type="project" value="UniProtKB-EC"/>
</dbReference>
<protein>
    <submittedName>
        <fullName evidence="3">3-hydroxyacyl-[acyl-carrier-protein] dehydratase</fullName>
        <ecNumber evidence="3">4.2.1.59</ecNumber>
    </submittedName>
</protein>
<reference evidence="3 4" key="1">
    <citation type="submission" date="2020-08" db="EMBL/GenBank/DDBJ databases">
        <title>Genomic Encyclopedia of Type Strains, Phase IV (KMG-IV): sequencing the most valuable type-strain genomes for metagenomic binning, comparative biology and taxonomic classification.</title>
        <authorList>
            <person name="Goeker M."/>
        </authorList>
    </citation>
    <scope>NUCLEOTIDE SEQUENCE [LARGE SCALE GENOMIC DNA]</scope>
    <source>
        <strain evidence="3 4">DSM 24661</strain>
    </source>
</reference>
<keyword evidence="4" id="KW-1185">Reference proteome</keyword>
<evidence type="ECO:0000313" key="4">
    <source>
        <dbReference type="Proteomes" id="UP000559117"/>
    </source>
</evidence>
<dbReference type="InterPro" id="IPR029069">
    <property type="entry name" value="HotDog_dom_sf"/>
</dbReference>
<evidence type="ECO:0000256" key="1">
    <source>
        <dbReference type="ARBA" id="ARBA00009174"/>
    </source>
</evidence>
<dbReference type="EC" id="4.2.1.59" evidence="3"/>
<sequence length="138" mass="15694">MKAIENFLPQRAPFLFVDEILHADNTKIIGQKYYGSDFKFYDILNNKKIIPSTILIESLMQCGGAGCKILQLTTDKRLAAAAIDAVKIHQIVSIPNTIKMTINNLRIRDKTIYQEGYAWLNDELILSAKWHCIAIKNL</sequence>
<evidence type="ECO:0000313" key="3">
    <source>
        <dbReference type="EMBL" id="MBB5337387.1"/>
    </source>
</evidence>
<dbReference type="SUPFAM" id="SSF54637">
    <property type="entry name" value="Thioesterase/thiol ester dehydrase-isomerase"/>
    <property type="match status" value="1"/>
</dbReference>
<dbReference type="AlphaFoldDB" id="A0A840UNE8"/>
<dbReference type="PANTHER" id="PTHR30272">
    <property type="entry name" value="3-HYDROXYACYL-[ACYL-CARRIER-PROTEIN] DEHYDRATASE"/>
    <property type="match status" value="1"/>
</dbReference>
<keyword evidence="2 3" id="KW-0456">Lyase</keyword>
<comment type="caution">
    <text evidence="3">The sequence shown here is derived from an EMBL/GenBank/DDBJ whole genome shotgun (WGS) entry which is preliminary data.</text>
</comment>
<name>A0A840UNE8_9FIRM</name>
<gene>
    <name evidence="3" type="ORF">HNR32_002548</name>
</gene>
<proteinExistence type="inferred from homology"/>
<organism evidence="3 4">
    <name type="scientific">Pectinatus brassicae</name>
    <dbReference type="NCBI Taxonomy" id="862415"/>
    <lineage>
        <taxon>Bacteria</taxon>
        <taxon>Bacillati</taxon>
        <taxon>Bacillota</taxon>
        <taxon>Negativicutes</taxon>
        <taxon>Selenomonadales</taxon>
        <taxon>Selenomonadaceae</taxon>
        <taxon>Pectinatus</taxon>
    </lineage>
</organism>
<dbReference type="PANTHER" id="PTHR30272:SF1">
    <property type="entry name" value="3-HYDROXYACYL-[ACYL-CARRIER-PROTEIN] DEHYDRATASE"/>
    <property type="match status" value="1"/>
</dbReference>
<evidence type="ECO:0000256" key="2">
    <source>
        <dbReference type="ARBA" id="ARBA00023239"/>
    </source>
</evidence>